<accession>A0AAE3EKL6</accession>
<dbReference type="InterPro" id="IPR006674">
    <property type="entry name" value="HD_domain"/>
</dbReference>
<evidence type="ECO:0000256" key="2">
    <source>
        <dbReference type="ARBA" id="ARBA00022723"/>
    </source>
</evidence>
<dbReference type="EMBL" id="JAINWA010000003">
    <property type="protein sequence ID" value="MCD1655219.1"/>
    <property type="molecule type" value="Genomic_DNA"/>
</dbReference>
<dbReference type="RefSeq" id="WP_230756104.1">
    <property type="nucleotide sequence ID" value="NZ_JAINWA010000003.1"/>
</dbReference>
<keyword evidence="2" id="KW-0479">Metal-binding</keyword>
<keyword evidence="5" id="KW-0408">Iron</keyword>
<dbReference type="SUPFAM" id="SSF109604">
    <property type="entry name" value="HD-domain/PDEase-like"/>
    <property type="match status" value="1"/>
</dbReference>
<evidence type="ECO:0000256" key="4">
    <source>
        <dbReference type="ARBA" id="ARBA00022801"/>
    </source>
</evidence>
<dbReference type="GO" id="GO:0008803">
    <property type="term" value="F:bis(5'-nucleosyl)-tetraphosphatase (symmetrical) activity"/>
    <property type="evidence" value="ECO:0007669"/>
    <property type="project" value="UniProtKB-EC"/>
</dbReference>
<evidence type="ECO:0000256" key="3">
    <source>
        <dbReference type="ARBA" id="ARBA00022741"/>
    </source>
</evidence>
<evidence type="ECO:0000256" key="6">
    <source>
        <dbReference type="ARBA" id="ARBA00049417"/>
    </source>
</evidence>
<dbReference type="InterPro" id="IPR051094">
    <property type="entry name" value="Diverse_Catalytic_Enzymes"/>
</dbReference>
<proteinExistence type="predicted"/>
<dbReference type="CDD" id="cd00077">
    <property type="entry name" value="HDc"/>
    <property type="match status" value="1"/>
</dbReference>
<comment type="caution">
    <text evidence="8">The sequence shown here is derived from an EMBL/GenBank/DDBJ whole genome shotgun (WGS) entry which is preliminary data.</text>
</comment>
<keyword evidence="9" id="KW-1185">Reference proteome</keyword>
<dbReference type="NCBIfam" id="TIGR00488">
    <property type="entry name" value="bis(5'-nucleosyl)-tetraphosphatase (symmetrical) YqeK"/>
    <property type="match status" value="1"/>
</dbReference>
<dbReference type="GO" id="GO:0046872">
    <property type="term" value="F:metal ion binding"/>
    <property type="evidence" value="ECO:0007669"/>
    <property type="project" value="UniProtKB-KW"/>
</dbReference>
<comment type="catalytic activity">
    <reaction evidence="6">
        <text>P(1),P(4)-bis(5'-adenosyl) tetraphosphate + H2O = 2 ADP + 2 H(+)</text>
        <dbReference type="Rhea" id="RHEA:24252"/>
        <dbReference type="ChEBI" id="CHEBI:15377"/>
        <dbReference type="ChEBI" id="CHEBI:15378"/>
        <dbReference type="ChEBI" id="CHEBI:58141"/>
        <dbReference type="ChEBI" id="CHEBI:456216"/>
        <dbReference type="EC" id="3.6.1.41"/>
    </reaction>
</comment>
<dbReference type="InterPro" id="IPR005249">
    <property type="entry name" value="YqeK"/>
</dbReference>
<dbReference type="EC" id="3.6.1.41" evidence="1"/>
<gene>
    <name evidence="8" type="primary">yqeK</name>
    <name evidence="8" type="ORF">K7J14_10990</name>
</gene>
<dbReference type="SMART" id="SM00471">
    <property type="entry name" value="HDc"/>
    <property type="match status" value="1"/>
</dbReference>
<keyword evidence="3" id="KW-0547">Nucleotide-binding</keyword>
<reference evidence="8" key="1">
    <citation type="submission" date="2021-08" db="EMBL/GenBank/DDBJ databases">
        <title>Comparative analyses of Brucepasteria parasyntrophica and Teretinema zuelzerae.</title>
        <authorList>
            <person name="Song Y."/>
            <person name="Brune A."/>
        </authorList>
    </citation>
    <scope>NUCLEOTIDE SEQUENCE</scope>
    <source>
        <strain evidence="8">DSM 1903</strain>
    </source>
</reference>
<evidence type="ECO:0000259" key="7">
    <source>
        <dbReference type="SMART" id="SM00471"/>
    </source>
</evidence>
<dbReference type="PANTHER" id="PTHR35795:SF1">
    <property type="entry name" value="BIS(5'-NUCLEOSYL)-TETRAPHOSPHATASE, SYMMETRICAL"/>
    <property type="match status" value="1"/>
</dbReference>
<dbReference type="Pfam" id="PF01966">
    <property type="entry name" value="HD"/>
    <property type="match status" value="1"/>
</dbReference>
<dbReference type="PANTHER" id="PTHR35795">
    <property type="entry name" value="SLR1885 PROTEIN"/>
    <property type="match status" value="1"/>
</dbReference>
<dbReference type="AlphaFoldDB" id="A0AAE3EKL6"/>
<protein>
    <recommendedName>
        <fullName evidence="1">bis(5'-nucleosyl)-tetraphosphatase (symmetrical)</fullName>
        <ecNumber evidence="1">3.6.1.41</ecNumber>
    </recommendedName>
</protein>
<keyword evidence="4 8" id="KW-0378">Hydrolase</keyword>
<evidence type="ECO:0000313" key="8">
    <source>
        <dbReference type="EMBL" id="MCD1655219.1"/>
    </source>
</evidence>
<dbReference type="Proteomes" id="UP001198163">
    <property type="component" value="Unassembled WGS sequence"/>
</dbReference>
<evidence type="ECO:0000313" key="9">
    <source>
        <dbReference type="Proteomes" id="UP001198163"/>
    </source>
</evidence>
<dbReference type="InterPro" id="IPR003607">
    <property type="entry name" value="HD/PDEase_dom"/>
</dbReference>
<feature type="domain" description="HD/PDEase" evidence="7">
    <location>
        <begin position="24"/>
        <end position="152"/>
    </location>
</feature>
<name>A0AAE3EKL6_9SPIR</name>
<organism evidence="8 9">
    <name type="scientific">Teretinema zuelzerae</name>
    <dbReference type="NCBI Taxonomy" id="156"/>
    <lineage>
        <taxon>Bacteria</taxon>
        <taxon>Pseudomonadati</taxon>
        <taxon>Spirochaetota</taxon>
        <taxon>Spirochaetia</taxon>
        <taxon>Spirochaetales</taxon>
        <taxon>Treponemataceae</taxon>
        <taxon>Teretinema</taxon>
    </lineage>
</organism>
<dbReference type="Gene3D" id="1.10.3210.10">
    <property type="entry name" value="Hypothetical protein af1432"/>
    <property type="match status" value="1"/>
</dbReference>
<evidence type="ECO:0000256" key="1">
    <source>
        <dbReference type="ARBA" id="ARBA00012506"/>
    </source>
</evidence>
<dbReference type="GO" id="GO:0000166">
    <property type="term" value="F:nucleotide binding"/>
    <property type="evidence" value="ECO:0007669"/>
    <property type="project" value="UniProtKB-KW"/>
</dbReference>
<evidence type="ECO:0000256" key="5">
    <source>
        <dbReference type="ARBA" id="ARBA00023004"/>
    </source>
</evidence>
<sequence>MLSIKTADPSTLISRIDSYASSVLAPLRYEHSLRVAEMSRDLCLRFGLPPESGFLAGLAHDMCKSGKEQWLLEIASSDNLPLSAIEADKPSLLHGRAAAVLLERDFGVADRSILEAVRHHTFGHPELDALGMIVFVADKIEPGRSGVSPDFRDIILRSDLLGMVRLVLEDNIRYLTLRGKNVSPTTLAMFANLQGRAS</sequence>